<keyword evidence="3" id="KW-1185">Reference proteome</keyword>
<evidence type="ECO:0000256" key="1">
    <source>
        <dbReference type="SAM" id="Phobius"/>
    </source>
</evidence>
<dbReference type="EMBL" id="CM026426">
    <property type="protein sequence ID" value="KAG0572951.1"/>
    <property type="molecule type" value="Genomic_DNA"/>
</dbReference>
<keyword evidence="1" id="KW-1133">Transmembrane helix</keyword>
<reference evidence="2" key="1">
    <citation type="submission" date="2020-06" db="EMBL/GenBank/DDBJ databases">
        <title>WGS assembly of Ceratodon purpureus strain R40.</title>
        <authorList>
            <person name="Carey S.B."/>
            <person name="Jenkins J."/>
            <person name="Shu S."/>
            <person name="Lovell J.T."/>
            <person name="Sreedasyam A."/>
            <person name="Maumus F."/>
            <person name="Tiley G.P."/>
            <person name="Fernandez-Pozo N."/>
            <person name="Barry K."/>
            <person name="Chen C."/>
            <person name="Wang M."/>
            <person name="Lipzen A."/>
            <person name="Daum C."/>
            <person name="Saski C.A."/>
            <person name="Payton A.C."/>
            <person name="Mcbreen J.C."/>
            <person name="Conrad R.E."/>
            <person name="Kollar L.M."/>
            <person name="Olsson S."/>
            <person name="Huttunen S."/>
            <person name="Landis J.B."/>
            <person name="Wickett N.J."/>
            <person name="Johnson M.G."/>
            <person name="Rensing S.A."/>
            <person name="Grimwood J."/>
            <person name="Schmutz J."/>
            <person name="Mcdaniel S.F."/>
        </authorList>
    </citation>
    <scope>NUCLEOTIDE SEQUENCE</scope>
    <source>
        <strain evidence="2">R40</strain>
    </source>
</reference>
<sequence length="137" mass="15315">MSNLRPQLGVSAPRNQNSVFTFDSKCMSQAQDLGRGSETSAGCSERKKKDCFSLLRGCVALNYTHIHCSTTSFDSQSQCTSQDKCSQRRWIAWHTHQPGSRIALHLLSVLARFLTFVCFTFLLLPADCEVVVESHTL</sequence>
<proteinExistence type="predicted"/>
<protein>
    <submittedName>
        <fullName evidence="2">Uncharacterized protein</fullName>
    </submittedName>
</protein>
<name>A0A8T0HQ77_CERPU</name>
<evidence type="ECO:0000313" key="3">
    <source>
        <dbReference type="Proteomes" id="UP000822688"/>
    </source>
</evidence>
<organism evidence="2 3">
    <name type="scientific">Ceratodon purpureus</name>
    <name type="common">Fire moss</name>
    <name type="synonym">Dicranum purpureum</name>
    <dbReference type="NCBI Taxonomy" id="3225"/>
    <lineage>
        <taxon>Eukaryota</taxon>
        <taxon>Viridiplantae</taxon>
        <taxon>Streptophyta</taxon>
        <taxon>Embryophyta</taxon>
        <taxon>Bryophyta</taxon>
        <taxon>Bryophytina</taxon>
        <taxon>Bryopsida</taxon>
        <taxon>Dicranidae</taxon>
        <taxon>Pseudoditrichales</taxon>
        <taxon>Ditrichaceae</taxon>
        <taxon>Ceratodon</taxon>
    </lineage>
</organism>
<gene>
    <name evidence="2" type="ORF">KC19_VG137100</name>
</gene>
<keyword evidence="1" id="KW-0812">Transmembrane</keyword>
<comment type="caution">
    <text evidence="2">The sequence shown here is derived from an EMBL/GenBank/DDBJ whole genome shotgun (WGS) entry which is preliminary data.</text>
</comment>
<accession>A0A8T0HQ77</accession>
<dbReference type="Proteomes" id="UP000822688">
    <property type="component" value="Chromosome V"/>
</dbReference>
<dbReference type="AlphaFoldDB" id="A0A8T0HQ77"/>
<feature type="transmembrane region" description="Helical" evidence="1">
    <location>
        <begin position="102"/>
        <end position="124"/>
    </location>
</feature>
<keyword evidence="1" id="KW-0472">Membrane</keyword>
<evidence type="ECO:0000313" key="2">
    <source>
        <dbReference type="EMBL" id="KAG0572951.1"/>
    </source>
</evidence>